<dbReference type="InterPro" id="IPR047640">
    <property type="entry name" value="RpiR-like"/>
</dbReference>
<dbReference type="GO" id="GO:0097367">
    <property type="term" value="F:carbohydrate derivative binding"/>
    <property type="evidence" value="ECO:0007669"/>
    <property type="project" value="InterPro"/>
</dbReference>
<proteinExistence type="predicted"/>
<dbReference type="GO" id="GO:0003677">
    <property type="term" value="F:DNA binding"/>
    <property type="evidence" value="ECO:0007669"/>
    <property type="project" value="UniProtKB-KW"/>
</dbReference>
<dbReference type="InterPro" id="IPR009057">
    <property type="entry name" value="Homeodomain-like_sf"/>
</dbReference>
<dbReference type="PROSITE" id="PS51071">
    <property type="entry name" value="HTH_RPIR"/>
    <property type="match status" value="1"/>
</dbReference>
<reference evidence="7" key="1">
    <citation type="submission" date="2020-11" db="EMBL/GenBank/DDBJ databases">
        <title>Agrobacterium vitis strain K377 genome.</title>
        <authorList>
            <person name="Xi H."/>
        </authorList>
    </citation>
    <scope>NUCLEOTIDE SEQUENCE</scope>
    <source>
        <strain evidence="7">K377</strain>
        <plasmid evidence="7">unnamed3</plasmid>
    </source>
</reference>
<dbReference type="InterPro" id="IPR035472">
    <property type="entry name" value="RpiR-like_SIS"/>
</dbReference>
<dbReference type="AlphaFoldDB" id="A0AAE2RBZ7"/>
<sequence>MDIESVPSEQERMPMSQRIIQATLSPAHRQIADYVLDYPLRVAAMRAEELAEIVHVSVPTVNRFARALGFAGYAQFRADLVLGYETALAPVEKLQRRSQAATSPADVFANNLAMITRNIERTHQALDTETLSRAIGLILSARRISIIGLGSSAWLGGLLQRRFDLFCDDVRLLATVEGASFAARALRNVRAGDLVIAIAFPRYMADTVTLAKRLRDAGADVLALTDNASSPLVAHATMTLFAQVESDYFASCEASGLALIESLSAAVSYASGRSMQAATQLVDTVLPYLHSGPNHPHRASAKSLAEDDEPELD</sequence>
<keyword evidence="3" id="KW-0804">Transcription</keyword>
<dbReference type="SUPFAM" id="SSF46689">
    <property type="entry name" value="Homeodomain-like"/>
    <property type="match status" value="1"/>
</dbReference>
<dbReference type="EMBL" id="JACXXJ020000004">
    <property type="protein sequence ID" value="MBF2714639.1"/>
    <property type="molecule type" value="Genomic_DNA"/>
</dbReference>
<evidence type="ECO:0000259" key="5">
    <source>
        <dbReference type="PROSITE" id="PS51071"/>
    </source>
</evidence>
<protein>
    <submittedName>
        <fullName evidence="7">MurR/RpiR family transcriptional regulator</fullName>
    </submittedName>
</protein>
<dbReference type="InterPro" id="IPR046348">
    <property type="entry name" value="SIS_dom_sf"/>
</dbReference>
<accession>A0AAE2RBZ7</accession>
<evidence type="ECO:0000256" key="3">
    <source>
        <dbReference type="ARBA" id="ARBA00023163"/>
    </source>
</evidence>
<dbReference type="PROSITE" id="PS51464">
    <property type="entry name" value="SIS"/>
    <property type="match status" value="1"/>
</dbReference>
<evidence type="ECO:0000256" key="1">
    <source>
        <dbReference type="ARBA" id="ARBA00023015"/>
    </source>
</evidence>
<dbReference type="GO" id="GO:1901135">
    <property type="term" value="P:carbohydrate derivative metabolic process"/>
    <property type="evidence" value="ECO:0007669"/>
    <property type="project" value="InterPro"/>
</dbReference>
<feature type="region of interest" description="Disordered" evidence="4">
    <location>
        <begin position="292"/>
        <end position="313"/>
    </location>
</feature>
<dbReference type="InterPro" id="IPR000281">
    <property type="entry name" value="HTH_RpiR"/>
</dbReference>
<dbReference type="Pfam" id="PF01418">
    <property type="entry name" value="HTH_6"/>
    <property type="match status" value="1"/>
</dbReference>
<evidence type="ECO:0000256" key="4">
    <source>
        <dbReference type="SAM" id="MobiDB-lite"/>
    </source>
</evidence>
<dbReference type="SUPFAM" id="SSF53697">
    <property type="entry name" value="SIS domain"/>
    <property type="match status" value="1"/>
</dbReference>
<comment type="caution">
    <text evidence="7">The sequence shown here is derived from an EMBL/GenBank/DDBJ whole genome shotgun (WGS) entry which is preliminary data.</text>
</comment>
<dbReference type="Gene3D" id="3.40.50.10490">
    <property type="entry name" value="Glucose-6-phosphate isomerase like protein, domain 1"/>
    <property type="match status" value="1"/>
</dbReference>
<feature type="domain" description="SIS" evidence="6">
    <location>
        <begin position="134"/>
        <end position="273"/>
    </location>
</feature>
<dbReference type="PANTHER" id="PTHR30514:SF18">
    <property type="entry name" value="RPIR-FAMILY TRANSCRIPTIONAL REGULATOR"/>
    <property type="match status" value="1"/>
</dbReference>
<feature type="domain" description="HTH rpiR-type" evidence="5">
    <location>
        <begin position="11"/>
        <end position="87"/>
    </location>
</feature>
<dbReference type="GO" id="GO:0003700">
    <property type="term" value="F:DNA-binding transcription factor activity"/>
    <property type="evidence" value="ECO:0007669"/>
    <property type="project" value="InterPro"/>
</dbReference>
<geneLocation type="plasmid" evidence="7">
    <name>unnamed3</name>
</geneLocation>
<gene>
    <name evidence="7" type="ORF">IEI95_010460</name>
</gene>
<dbReference type="InterPro" id="IPR036388">
    <property type="entry name" value="WH-like_DNA-bd_sf"/>
</dbReference>
<dbReference type="Pfam" id="PF01380">
    <property type="entry name" value="SIS"/>
    <property type="match status" value="1"/>
</dbReference>
<dbReference type="PANTHER" id="PTHR30514">
    <property type="entry name" value="GLUCOKINASE"/>
    <property type="match status" value="1"/>
</dbReference>
<organism evidence="7 8">
    <name type="scientific">Agrobacterium vitis</name>
    <name type="common">Rhizobium vitis</name>
    <dbReference type="NCBI Taxonomy" id="373"/>
    <lineage>
        <taxon>Bacteria</taxon>
        <taxon>Pseudomonadati</taxon>
        <taxon>Pseudomonadota</taxon>
        <taxon>Alphaproteobacteria</taxon>
        <taxon>Hyphomicrobiales</taxon>
        <taxon>Rhizobiaceae</taxon>
        <taxon>Rhizobium/Agrobacterium group</taxon>
        <taxon>Agrobacterium</taxon>
    </lineage>
</organism>
<evidence type="ECO:0000259" key="6">
    <source>
        <dbReference type="PROSITE" id="PS51464"/>
    </source>
</evidence>
<dbReference type="CDD" id="cd05013">
    <property type="entry name" value="SIS_RpiR"/>
    <property type="match status" value="1"/>
</dbReference>
<keyword evidence="2" id="KW-0238">DNA-binding</keyword>
<evidence type="ECO:0000313" key="7">
    <source>
        <dbReference type="EMBL" id="MBF2714639.1"/>
    </source>
</evidence>
<evidence type="ECO:0000313" key="8">
    <source>
        <dbReference type="Proteomes" id="UP000655037"/>
    </source>
</evidence>
<dbReference type="Proteomes" id="UP000655037">
    <property type="component" value="Unassembled WGS sequence"/>
</dbReference>
<dbReference type="Gene3D" id="1.10.10.10">
    <property type="entry name" value="Winged helix-like DNA-binding domain superfamily/Winged helix DNA-binding domain"/>
    <property type="match status" value="1"/>
</dbReference>
<keyword evidence="7" id="KW-0614">Plasmid</keyword>
<name>A0AAE2RBZ7_AGRVI</name>
<dbReference type="InterPro" id="IPR001347">
    <property type="entry name" value="SIS_dom"/>
</dbReference>
<keyword evidence="1" id="KW-0805">Transcription regulation</keyword>
<evidence type="ECO:0000256" key="2">
    <source>
        <dbReference type="ARBA" id="ARBA00023125"/>
    </source>
</evidence>